<gene>
    <name evidence="2" type="ORF">FOZ63_034041</name>
</gene>
<reference evidence="2 3" key="1">
    <citation type="submission" date="2020-04" db="EMBL/GenBank/DDBJ databases">
        <title>Perkinsus olseni comparative genomics.</title>
        <authorList>
            <person name="Bogema D.R."/>
        </authorList>
    </citation>
    <scope>NUCLEOTIDE SEQUENCE [LARGE SCALE GENOMIC DNA]</scope>
    <source>
        <strain evidence="2 3">ATCC PRA-207</strain>
    </source>
</reference>
<dbReference type="Proteomes" id="UP000553632">
    <property type="component" value="Unassembled WGS sequence"/>
</dbReference>
<dbReference type="Pfam" id="PF23519">
    <property type="entry name" value="Microp_apicomplexa_10"/>
    <property type="match status" value="1"/>
</dbReference>
<dbReference type="EMBL" id="JABANO010025384">
    <property type="protein sequence ID" value="KAF4720327.1"/>
    <property type="molecule type" value="Genomic_DNA"/>
</dbReference>
<feature type="transmembrane region" description="Helical" evidence="1">
    <location>
        <begin position="20"/>
        <end position="39"/>
    </location>
</feature>
<keyword evidence="3" id="KW-1185">Reference proteome</keyword>
<proteinExistence type="predicted"/>
<protein>
    <submittedName>
        <fullName evidence="2">Uncharacterized protein</fullName>
    </submittedName>
</protein>
<comment type="caution">
    <text evidence="2">The sequence shown here is derived from an EMBL/GenBank/DDBJ whole genome shotgun (WGS) entry which is preliminary data.</text>
</comment>
<organism evidence="2 3">
    <name type="scientific">Perkinsus olseni</name>
    <name type="common">Perkinsus atlanticus</name>
    <dbReference type="NCBI Taxonomy" id="32597"/>
    <lineage>
        <taxon>Eukaryota</taxon>
        <taxon>Sar</taxon>
        <taxon>Alveolata</taxon>
        <taxon>Perkinsozoa</taxon>
        <taxon>Perkinsea</taxon>
        <taxon>Perkinsida</taxon>
        <taxon>Perkinsidae</taxon>
        <taxon>Perkinsus</taxon>
    </lineage>
</organism>
<evidence type="ECO:0000313" key="3">
    <source>
        <dbReference type="Proteomes" id="UP000553632"/>
    </source>
</evidence>
<name>A0A7J6RIQ0_PEROL</name>
<sequence>MKNVVLLYRTRVIVDFVNRLYTSRTGLYFLSFIIMLASLGRHSRRSIRTSTKTTVQVFRSGAKPTHMRPQGPVGQNYEKANPFYWPPEDTSDVVQMPGGRKQFFVFAGKSDEDGSLEPTLAIVSRGGRRLVFFNEEELAELERLGPRYLSYLKLWQQKARRNQAVTEAKLGQVGMADDHGKDMD</sequence>
<evidence type="ECO:0000256" key="1">
    <source>
        <dbReference type="SAM" id="Phobius"/>
    </source>
</evidence>
<keyword evidence="1" id="KW-0812">Transmembrane</keyword>
<dbReference type="InterPro" id="IPR056349">
    <property type="entry name" value="Microp_apicomplexa_10"/>
</dbReference>
<dbReference type="AlphaFoldDB" id="A0A7J6RIQ0"/>
<keyword evidence="1" id="KW-1133">Transmembrane helix</keyword>
<accession>A0A7J6RIQ0</accession>
<keyword evidence="1" id="KW-0472">Membrane</keyword>
<evidence type="ECO:0000313" key="2">
    <source>
        <dbReference type="EMBL" id="KAF4720327.1"/>
    </source>
</evidence>